<proteinExistence type="predicted"/>
<evidence type="ECO:0000313" key="8">
    <source>
        <dbReference type="EMBL" id="MSS28059.1"/>
    </source>
</evidence>
<dbReference type="RefSeq" id="WP_154511169.1">
    <property type="nucleotide sequence ID" value="NZ_VUMH01000007.1"/>
</dbReference>
<dbReference type="PANTHER" id="PTHR32331:SF0">
    <property type="entry name" value="UPF0313 PROTEIN YGIQ"/>
    <property type="match status" value="1"/>
</dbReference>
<dbReference type="InterPro" id="IPR023404">
    <property type="entry name" value="rSAM_horseshoe"/>
</dbReference>
<keyword evidence="1" id="KW-0004">4Fe-4S</keyword>
<evidence type="ECO:0000256" key="3">
    <source>
        <dbReference type="ARBA" id="ARBA00022723"/>
    </source>
</evidence>
<accession>A0A6L5XM15</accession>
<evidence type="ECO:0000313" key="9">
    <source>
        <dbReference type="Proteomes" id="UP000477488"/>
    </source>
</evidence>
<dbReference type="SFLD" id="SFLDS00029">
    <property type="entry name" value="Radical_SAM"/>
    <property type="match status" value="1"/>
</dbReference>
<dbReference type="InterPro" id="IPR022946">
    <property type="entry name" value="UPF0313"/>
</dbReference>
<name>A0A6L5XM15_9BACT</name>
<dbReference type="Pfam" id="PF08497">
    <property type="entry name" value="Radical_SAM_N"/>
    <property type="match status" value="1"/>
</dbReference>
<dbReference type="GO" id="GO:0051539">
    <property type="term" value="F:4 iron, 4 sulfur cluster binding"/>
    <property type="evidence" value="ECO:0007669"/>
    <property type="project" value="UniProtKB-KW"/>
</dbReference>
<dbReference type="Gene3D" id="3.80.30.20">
    <property type="entry name" value="tm_1862 like domain"/>
    <property type="match status" value="1"/>
</dbReference>
<organism evidence="8 9">
    <name type="scientific">Desulfovibrio porci</name>
    <dbReference type="NCBI Taxonomy" id="2605782"/>
    <lineage>
        <taxon>Bacteria</taxon>
        <taxon>Pseudomonadati</taxon>
        <taxon>Thermodesulfobacteriota</taxon>
        <taxon>Desulfovibrionia</taxon>
        <taxon>Desulfovibrionales</taxon>
        <taxon>Desulfovibrionaceae</taxon>
        <taxon>Desulfovibrio</taxon>
    </lineage>
</organism>
<dbReference type="GO" id="GO:0046872">
    <property type="term" value="F:metal ion binding"/>
    <property type="evidence" value="ECO:0007669"/>
    <property type="project" value="UniProtKB-KW"/>
</dbReference>
<dbReference type="InterPro" id="IPR013704">
    <property type="entry name" value="UPF0313_N"/>
</dbReference>
<dbReference type="InterPro" id="IPR058240">
    <property type="entry name" value="rSAM_sf"/>
</dbReference>
<evidence type="ECO:0000256" key="1">
    <source>
        <dbReference type="ARBA" id="ARBA00022485"/>
    </source>
</evidence>
<sequence>MSREEMLALGWDTLDVLLITGDAYVDHPSFGCVLLARWLIHHGFRTGLVAQPRWDKPDDLLVMGRPRLFAGVSAGALDSLLAHYTAFRKKRHDDAYTPGGKAGARPNRACLVYANLARQAFPGLPLVLGGIEASLRRVSHYDFWTDALRRPILMDAKADLLVWGMGERGILECARRLDQGMGADGLTGIPGTAWLDKLDAEGRPAHLPAALADAPLIALPGHQRMLDEPEQLLRLTQALEQQVHRGDAWAFEPVDGRALVLAPPAAPLNTTEMDELYSLPFCREAHPVYKEPIPAAEMLRTSITSHRGCGGGCSFCSLALHQGRHISSRSSESILSEARALGQTATGRRSKGGVAISDVGGPTANMWQAHCALEEELEAESGGATGRKSRCRRSSCCFPSVCKAFVAPQRKHVELLRAVAALPEVKQVRVASGVRADLALRDPEALAAYTGEFTGGQLKVAPEHCAPSVLALMRKPPLTVFEAFLDSFVCQSRAAGREQYVVPYLMSAFPGCTDEDMYTLAHWLRQRHWNPRQTQCFIPTPGTIATAMYYCGKNEAGEDIEVARTDAARLRQHHILMPVADAAEARRKPPNTHGPEKQPVRRKR</sequence>
<keyword evidence="2" id="KW-0949">S-adenosyl-L-methionine</keyword>
<dbReference type="SFLD" id="SFLDG01082">
    <property type="entry name" value="B12-binding_domain_containing"/>
    <property type="match status" value="1"/>
</dbReference>
<dbReference type="GO" id="GO:0003824">
    <property type="term" value="F:catalytic activity"/>
    <property type="evidence" value="ECO:0007669"/>
    <property type="project" value="InterPro"/>
</dbReference>
<dbReference type="EMBL" id="VUMH01000007">
    <property type="protein sequence ID" value="MSS28059.1"/>
    <property type="molecule type" value="Genomic_DNA"/>
</dbReference>
<dbReference type="Proteomes" id="UP000477488">
    <property type="component" value="Unassembled WGS sequence"/>
</dbReference>
<dbReference type="SUPFAM" id="SSF102114">
    <property type="entry name" value="Radical SAM enzymes"/>
    <property type="match status" value="1"/>
</dbReference>
<dbReference type="PANTHER" id="PTHR32331">
    <property type="entry name" value="UPF0313 PROTEIN YGIQ"/>
    <property type="match status" value="1"/>
</dbReference>
<dbReference type="SFLD" id="SFLDG01069">
    <property type="entry name" value="UPF0313"/>
    <property type="match status" value="1"/>
</dbReference>
<dbReference type="PROSITE" id="PS51918">
    <property type="entry name" value="RADICAL_SAM"/>
    <property type="match status" value="1"/>
</dbReference>
<evidence type="ECO:0000256" key="5">
    <source>
        <dbReference type="ARBA" id="ARBA00023014"/>
    </source>
</evidence>
<dbReference type="InterPro" id="IPR007197">
    <property type="entry name" value="rSAM"/>
</dbReference>
<feature type="domain" description="Radical SAM core" evidence="7">
    <location>
        <begin position="295"/>
        <end position="580"/>
    </location>
</feature>
<dbReference type="SMART" id="SM00729">
    <property type="entry name" value="Elp3"/>
    <property type="match status" value="1"/>
</dbReference>
<dbReference type="AlphaFoldDB" id="A0A6L5XM15"/>
<protein>
    <submittedName>
        <fullName evidence="8">YgiQ family radical SAM protein</fullName>
    </submittedName>
</protein>
<reference evidence="8 9" key="1">
    <citation type="submission" date="2019-09" db="EMBL/GenBank/DDBJ databases">
        <title>In-depth cultivation of the pig gut microbiome towards novel bacterial diversity and tailored functional studies.</title>
        <authorList>
            <person name="Wylensek D."/>
            <person name="Hitch T.C.A."/>
            <person name="Clavel T."/>
        </authorList>
    </citation>
    <scope>NUCLEOTIDE SEQUENCE [LARGE SCALE GENOMIC DNA]</scope>
    <source>
        <strain evidence="8 9">PG-178-WT-4</strain>
    </source>
</reference>
<evidence type="ECO:0000259" key="7">
    <source>
        <dbReference type="PROSITE" id="PS51918"/>
    </source>
</evidence>
<keyword evidence="3" id="KW-0479">Metal-binding</keyword>
<dbReference type="NCBIfam" id="TIGR03904">
    <property type="entry name" value="SAM_YgiQ"/>
    <property type="match status" value="1"/>
</dbReference>
<evidence type="ECO:0000256" key="4">
    <source>
        <dbReference type="ARBA" id="ARBA00023004"/>
    </source>
</evidence>
<keyword evidence="4" id="KW-0408">Iron</keyword>
<dbReference type="InterPro" id="IPR006638">
    <property type="entry name" value="Elp3/MiaA/NifB-like_rSAM"/>
</dbReference>
<feature type="region of interest" description="Disordered" evidence="6">
    <location>
        <begin position="580"/>
        <end position="604"/>
    </location>
</feature>
<keyword evidence="9" id="KW-1185">Reference proteome</keyword>
<feature type="compositionally biased region" description="Basic and acidic residues" evidence="6">
    <location>
        <begin position="594"/>
        <end position="604"/>
    </location>
</feature>
<keyword evidence="5" id="KW-0411">Iron-sulfur</keyword>
<evidence type="ECO:0000256" key="2">
    <source>
        <dbReference type="ARBA" id="ARBA00022691"/>
    </source>
</evidence>
<comment type="caution">
    <text evidence="8">The sequence shown here is derived from an EMBL/GenBank/DDBJ whole genome shotgun (WGS) entry which is preliminary data.</text>
</comment>
<evidence type="ECO:0000256" key="6">
    <source>
        <dbReference type="SAM" id="MobiDB-lite"/>
    </source>
</evidence>
<gene>
    <name evidence="8" type="ORF">FYJ44_08400</name>
</gene>